<dbReference type="InterPro" id="IPR050336">
    <property type="entry name" value="Chromosome_partition/occlusion"/>
</dbReference>
<comment type="caution">
    <text evidence="3">The sequence shown here is derived from an EMBL/GenBank/DDBJ whole genome shotgun (WGS) entry which is preliminary data.</text>
</comment>
<feature type="region of interest" description="Disordered" evidence="1">
    <location>
        <begin position="1"/>
        <end position="21"/>
    </location>
</feature>
<gene>
    <name evidence="3" type="ORF">HX798_26820</name>
</gene>
<reference evidence="3 4" key="1">
    <citation type="submission" date="2020-04" db="EMBL/GenBank/DDBJ databases">
        <title>Molecular characterization of pseudomonads from Agaricus bisporus reveal novel blotch 2 pathogens in Western Europe.</title>
        <authorList>
            <person name="Taparia T."/>
            <person name="Krijger M."/>
            <person name="Haynes E."/>
            <person name="Elpinstone J.G."/>
            <person name="Noble R."/>
            <person name="Van Der Wolf J."/>
        </authorList>
    </citation>
    <scope>NUCLEOTIDE SEQUENCE [LARGE SCALE GENOMIC DNA]</scope>
    <source>
        <strain evidence="3 4">P7765</strain>
    </source>
</reference>
<feature type="domain" description="ParB/Spo0J HTH" evidence="2">
    <location>
        <begin position="152"/>
        <end position="216"/>
    </location>
</feature>
<dbReference type="InterPro" id="IPR041468">
    <property type="entry name" value="HTH_ParB/Spo0J"/>
</dbReference>
<dbReference type="SUPFAM" id="SSF109709">
    <property type="entry name" value="KorB DNA-binding domain-like"/>
    <property type="match status" value="1"/>
</dbReference>
<dbReference type="Pfam" id="PF17762">
    <property type="entry name" value="HTH_ParB"/>
    <property type="match status" value="1"/>
</dbReference>
<dbReference type="Proteomes" id="UP000542695">
    <property type="component" value="Unassembled WGS sequence"/>
</dbReference>
<evidence type="ECO:0000313" key="4">
    <source>
        <dbReference type="Proteomes" id="UP000542695"/>
    </source>
</evidence>
<dbReference type="RefSeq" id="WP_177011231.1">
    <property type="nucleotide sequence ID" value="NZ_JACARV010000107.1"/>
</dbReference>
<dbReference type="GO" id="GO:0007059">
    <property type="term" value="P:chromosome segregation"/>
    <property type="evidence" value="ECO:0007669"/>
    <property type="project" value="TreeGrafter"/>
</dbReference>
<proteinExistence type="predicted"/>
<dbReference type="PANTHER" id="PTHR33375">
    <property type="entry name" value="CHROMOSOME-PARTITIONING PROTEIN PARB-RELATED"/>
    <property type="match status" value="1"/>
</dbReference>
<accession>A0A7Y8D502</accession>
<dbReference type="PANTHER" id="PTHR33375:SF1">
    <property type="entry name" value="CHROMOSOME-PARTITIONING PROTEIN PARB-RELATED"/>
    <property type="match status" value="1"/>
</dbReference>
<dbReference type="EMBL" id="JACARV010000107">
    <property type="protein sequence ID" value="NWC83871.1"/>
    <property type="molecule type" value="Genomic_DNA"/>
</dbReference>
<evidence type="ECO:0000259" key="2">
    <source>
        <dbReference type="Pfam" id="PF17762"/>
    </source>
</evidence>
<evidence type="ECO:0000313" key="3">
    <source>
        <dbReference type="EMBL" id="NWC83871.1"/>
    </source>
</evidence>
<name>A0A7Y8D502_PSEPU</name>
<dbReference type="AlphaFoldDB" id="A0A7Y8D502"/>
<dbReference type="GO" id="GO:0005694">
    <property type="term" value="C:chromosome"/>
    <property type="evidence" value="ECO:0007669"/>
    <property type="project" value="TreeGrafter"/>
</dbReference>
<evidence type="ECO:0000256" key="1">
    <source>
        <dbReference type="SAM" id="MobiDB-lite"/>
    </source>
</evidence>
<organism evidence="3 4">
    <name type="scientific">Pseudomonas putida</name>
    <name type="common">Arthrobacter siderocapsulatus</name>
    <dbReference type="NCBI Taxonomy" id="303"/>
    <lineage>
        <taxon>Bacteria</taxon>
        <taxon>Pseudomonadati</taxon>
        <taxon>Pseudomonadota</taxon>
        <taxon>Gammaproteobacteria</taxon>
        <taxon>Pseudomonadales</taxon>
        <taxon>Pseudomonadaceae</taxon>
        <taxon>Pseudomonas</taxon>
    </lineage>
</organism>
<protein>
    <recommendedName>
        <fullName evidence="2">ParB/Spo0J HTH domain-containing protein</fullName>
    </recommendedName>
</protein>
<sequence length="357" mass="39685">MNEFNQDVDYSAQEQHAGHPEETVQINDLHSLCESLRQEDDSLVGETSLLWLSPDVLEEEDGFNLREYERPDTVAHILSLKEAWMNGTQLPPLEVKIDNGRCFVRDGHCRLRAAHLAIAEGAPIRRIPVIELSGSAEASSLRILTSNQQLKLTLMQRARGYKRLRDLGWSDQKIGKHIVKTDTHVRETIKLLTLPSRLQDLISQDVISPDMAMKMFTRYGDDAVQYIDEAYEKQKLLHEEMLGKDPKKSQGKPGPIKVTTKHVAVPAPRITKKMVTTMSTSVRSIHDAFVGNAKVDSDAGVVDLKLPLELYEQFMAMAESIKVVAPSNTNPAGESTTGEPGKGTAEIIEIGSARKVG</sequence>
<dbReference type="Gene3D" id="1.10.10.2830">
    <property type="match status" value="1"/>
</dbReference>